<keyword evidence="5 6" id="KW-0067">ATP-binding</keyword>
<dbReference type="Gene3D" id="1.10.510.10">
    <property type="entry name" value="Transferase(Phosphotransferase) domain 1"/>
    <property type="match status" value="1"/>
</dbReference>
<dbReference type="PROSITE" id="PS00108">
    <property type="entry name" value="PROTEIN_KINASE_ST"/>
    <property type="match status" value="1"/>
</dbReference>
<protein>
    <recommendedName>
        <fullName evidence="9">Protein kinase domain-containing protein</fullName>
    </recommendedName>
</protein>
<evidence type="ECO:0000256" key="8">
    <source>
        <dbReference type="SAM" id="MobiDB-lite"/>
    </source>
</evidence>
<evidence type="ECO:0000256" key="5">
    <source>
        <dbReference type="ARBA" id="ARBA00022840"/>
    </source>
</evidence>
<evidence type="ECO:0000313" key="11">
    <source>
        <dbReference type="Proteomes" id="UP001165060"/>
    </source>
</evidence>
<dbReference type="PANTHER" id="PTHR44329:SF288">
    <property type="entry name" value="MITOGEN-ACTIVATED PROTEIN KINASE KINASE KINASE 20"/>
    <property type="match status" value="1"/>
</dbReference>
<dbReference type="InterPro" id="IPR001245">
    <property type="entry name" value="Ser-Thr/Tyr_kinase_cat_dom"/>
</dbReference>
<dbReference type="InterPro" id="IPR011009">
    <property type="entry name" value="Kinase-like_dom_sf"/>
</dbReference>
<feature type="compositionally biased region" description="Basic and acidic residues" evidence="8">
    <location>
        <begin position="14"/>
        <end position="28"/>
    </location>
</feature>
<dbReference type="PIRSF" id="PIRSF000654">
    <property type="entry name" value="Integrin-linked_kinase"/>
    <property type="match status" value="1"/>
</dbReference>
<evidence type="ECO:0000256" key="4">
    <source>
        <dbReference type="ARBA" id="ARBA00022777"/>
    </source>
</evidence>
<dbReference type="InterPro" id="IPR017441">
    <property type="entry name" value="Protein_kinase_ATP_BS"/>
</dbReference>
<name>A0ABQ6NDK4_9STRA</name>
<comment type="caution">
    <text evidence="10">The sequence shown here is derived from an EMBL/GenBank/DDBJ whole genome shotgun (WGS) entry which is preliminary data.</text>
</comment>
<comment type="similarity">
    <text evidence="7">Belongs to the protein kinase superfamily.</text>
</comment>
<evidence type="ECO:0000313" key="10">
    <source>
        <dbReference type="EMBL" id="GMI56312.1"/>
    </source>
</evidence>
<evidence type="ECO:0000256" key="3">
    <source>
        <dbReference type="ARBA" id="ARBA00022741"/>
    </source>
</evidence>
<evidence type="ECO:0000256" key="1">
    <source>
        <dbReference type="ARBA" id="ARBA00022527"/>
    </source>
</evidence>
<proteinExistence type="inferred from homology"/>
<evidence type="ECO:0000259" key="9">
    <source>
        <dbReference type="PROSITE" id="PS50011"/>
    </source>
</evidence>
<dbReference type="PANTHER" id="PTHR44329">
    <property type="entry name" value="SERINE/THREONINE-PROTEIN KINASE TNNI3K-RELATED"/>
    <property type="match status" value="1"/>
</dbReference>
<dbReference type="SUPFAM" id="SSF56112">
    <property type="entry name" value="Protein kinase-like (PK-like)"/>
    <property type="match status" value="1"/>
</dbReference>
<keyword evidence="4" id="KW-0418">Kinase</keyword>
<dbReference type="EMBL" id="BRYB01006384">
    <property type="protein sequence ID" value="GMI56312.1"/>
    <property type="molecule type" value="Genomic_DNA"/>
</dbReference>
<dbReference type="InterPro" id="IPR051681">
    <property type="entry name" value="Ser/Thr_Kinases-Pseudokinases"/>
</dbReference>
<sequence length="365" mass="40463">EEKRAEKKKKKKPQKEERSGVDREESWVDKGAGMKDISATWTINMEDIEFDMDDDGKTRKVIGEGNFGKVFTGEYAGTRCAIKEVKFSADDDPEIVQENQARFLQELQLVMSLRHPAILQTLGGNWVGTGSDANNLIVLELCELGNLATVLRKFGATCPWVSAPVSVKGDVSMRSSSGATTEKIGWAKQIVTGMIYLHSRKPSILHRDLKCANILVATGYQMKITDFGESRRASRDAMTLTGTPYFMAPEVFAGDGHYDEACDVYSFSMMLLEIHNHGDIRPFFKTSTGKNKSGGAVMSQTAQGIRPNLEDVKAQSDTPIGMPKELIDMMEAGWSQDPGTRPSFKEIKDLLTKLTRDIKAKSYAK</sequence>
<organism evidence="10 11">
    <name type="scientific">Tetraparma gracilis</name>
    <dbReference type="NCBI Taxonomy" id="2962635"/>
    <lineage>
        <taxon>Eukaryota</taxon>
        <taxon>Sar</taxon>
        <taxon>Stramenopiles</taxon>
        <taxon>Ochrophyta</taxon>
        <taxon>Bolidophyceae</taxon>
        <taxon>Parmales</taxon>
        <taxon>Triparmaceae</taxon>
        <taxon>Tetraparma</taxon>
    </lineage>
</organism>
<dbReference type="Pfam" id="PF07714">
    <property type="entry name" value="PK_Tyr_Ser-Thr"/>
    <property type="match status" value="1"/>
</dbReference>
<evidence type="ECO:0000256" key="7">
    <source>
        <dbReference type="RuleBase" id="RU000304"/>
    </source>
</evidence>
<dbReference type="PROSITE" id="PS00107">
    <property type="entry name" value="PROTEIN_KINASE_ATP"/>
    <property type="match status" value="1"/>
</dbReference>
<accession>A0ABQ6NDK4</accession>
<feature type="region of interest" description="Disordered" evidence="8">
    <location>
        <begin position="1"/>
        <end position="29"/>
    </location>
</feature>
<keyword evidence="2" id="KW-0808">Transferase</keyword>
<feature type="non-terminal residue" evidence="10">
    <location>
        <position position="1"/>
    </location>
</feature>
<feature type="domain" description="Protein kinase" evidence="9">
    <location>
        <begin position="56"/>
        <end position="351"/>
    </location>
</feature>
<dbReference type="InterPro" id="IPR008271">
    <property type="entry name" value="Ser/Thr_kinase_AS"/>
</dbReference>
<dbReference type="InterPro" id="IPR000719">
    <property type="entry name" value="Prot_kinase_dom"/>
</dbReference>
<dbReference type="PROSITE" id="PS50011">
    <property type="entry name" value="PROTEIN_KINASE_DOM"/>
    <property type="match status" value="1"/>
</dbReference>
<feature type="binding site" evidence="6">
    <location>
        <position position="83"/>
    </location>
    <ligand>
        <name>ATP</name>
        <dbReference type="ChEBI" id="CHEBI:30616"/>
    </ligand>
</feature>
<keyword evidence="3 6" id="KW-0547">Nucleotide-binding</keyword>
<feature type="compositionally biased region" description="Basic residues" evidence="8">
    <location>
        <begin position="1"/>
        <end position="13"/>
    </location>
</feature>
<evidence type="ECO:0000256" key="6">
    <source>
        <dbReference type="PROSITE-ProRule" id="PRU10141"/>
    </source>
</evidence>
<dbReference type="SMART" id="SM00220">
    <property type="entry name" value="S_TKc"/>
    <property type="match status" value="1"/>
</dbReference>
<keyword evidence="1 7" id="KW-0723">Serine/threonine-protein kinase</keyword>
<gene>
    <name evidence="10" type="ORF">TeGR_g12143</name>
</gene>
<dbReference type="Proteomes" id="UP001165060">
    <property type="component" value="Unassembled WGS sequence"/>
</dbReference>
<evidence type="ECO:0000256" key="2">
    <source>
        <dbReference type="ARBA" id="ARBA00022679"/>
    </source>
</evidence>
<keyword evidence="11" id="KW-1185">Reference proteome</keyword>
<reference evidence="10 11" key="1">
    <citation type="journal article" date="2023" name="Commun. Biol.">
        <title>Genome analysis of Parmales, the sister group of diatoms, reveals the evolutionary specialization of diatoms from phago-mixotrophs to photoautotrophs.</title>
        <authorList>
            <person name="Ban H."/>
            <person name="Sato S."/>
            <person name="Yoshikawa S."/>
            <person name="Yamada K."/>
            <person name="Nakamura Y."/>
            <person name="Ichinomiya M."/>
            <person name="Sato N."/>
            <person name="Blanc-Mathieu R."/>
            <person name="Endo H."/>
            <person name="Kuwata A."/>
            <person name="Ogata H."/>
        </authorList>
    </citation>
    <scope>NUCLEOTIDE SEQUENCE [LARGE SCALE GENOMIC DNA]</scope>
</reference>